<dbReference type="EMBL" id="BPWL01000009">
    <property type="protein sequence ID" value="GJJ14399.1"/>
    <property type="molecule type" value="Genomic_DNA"/>
</dbReference>
<dbReference type="PRINTS" id="PR00465">
    <property type="entry name" value="EP450IV"/>
</dbReference>
<accession>A0AAV5AIF3</accession>
<comment type="similarity">
    <text evidence="2">Belongs to the cytochrome P450 family.</text>
</comment>
<feature type="transmembrane region" description="Helical" evidence="7">
    <location>
        <begin position="20"/>
        <end position="38"/>
    </location>
</feature>
<dbReference type="CDD" id="cd11041">
    <property type="entry name" value="CYP503A1-like"/>
    <property type="match status" value="1"/>
</dbReference>
<evidence type="ECO:0000256" key="2">
    <source>
        <dbReference type="ARBA" id="ARBA00010617"/>
    </source>
</evidence>
<dbReference type="InterPro" id="IPR002403">
    <property type="entry name" value="Cyt_P450_E_grp-IV"/>
</dbReference>
<proteinExistence type="inferred from homology"/>
<keyword evidence="7" id="KW-1133">Transmembrane helix</keyword>
<keyword evidence="5 6" id="KW-0408">Iron</keyword>
<dbReference type="InterPro" id="IPR036396">
    <property type="entry name" value="Cyt_P450_sf"/>
</dbReference>
<dbReference type="SUPFAM" id="SSF48264">
    <property type="entry name" value="Cytochrome P450"/>
    <property type="match status" value="1"/>
</dbReference>
<evidence type="ECO:0000256" key="1">
    <source>
        <dbReference type="ARBA" id="ARBA00001971"/>
    </source>
</evidence>
<dbReference type="GO" id="GO:0005506">
    <property type="term" value="F:iron ion binding"/>
    <property type="evidence" value="ECO:0007669"/>
    <property type="project" value="InterPro"/>
</dbReference>
<dbReference type="PANTHER" id="PTHR46206">
    <property type="entry name" value="CYTOCHROME P450"/>
    <property type="match status" value="1"/>
</dbReference>
<evidence type="ECO:0000256" key="6">
    <source>
        <dbReference type="PIRSR" id="PIRSR602403-1"/>
    </source>
</evidence>
<keyword evidence="7" id="KW-0812">Transmembrane</keyword>
<comment type="caution">
    <text evidence="8">The sequence shown here is derived from an EMBL/GenBank/DDBJ whole genome shotgun (WGS) entry which is preliminary data.</text>
</comment>
<feature type="binding site" description="axial binding residue" evidence="6">
    <location>
        <position position="346"/>
    </location>
    <ligand>
        <name>heme</name>
        <dbReference type="ChEBI" id="CHEBI:30413"/>
    </ligand>
    <ligandPart>
        <name>Fe</name>
        <dbReference type="ChEBI" id="CHEBI:18248"/>
    </ligandPart>
</feature>
<comment type="cofactor">
    <cofactor evidence="1 6">
        <name>heme</name>
        <dbReference type="ChEBI" id="CHEBI:30413"/>
    </cofactor>
</comment>
<evidence type="ECO:0000256" key="3">
    <source>
        <dbReference type="ARBA" id="ARBA00022723"/>
    </source>
</evidence>
<dbReference type="Pfam" id="PF00067">
    <property type="entry name" value="p450"/>
    <property type="match status" value="1"/>
</dbReference>
<organism evidence="8 9">
    <name type="scientific">Clathrus columnatus</name>
    <dbReference type="NCBI Taxonomy" id="1419009"/>
    <lineage>
        <taxon>Eukaryota</taxon>
        <taxon>Fungi</taxon>
        <taxon>Dikarya</taxon>
        <taxon>Basidiomycota</taxon>
        <taxon>Agaricomycotina</taxon>
        <taxon>Agaricomycetes</taxon>
        <taxon>Phallomycetidae</taxon>
        <taxon>Phallales</taxon>
        <taxon>Clathraceae</taxon>
        <taxon>Clathrus</taxon>
    </lineage>
</organism>
<dbReference type="GO" id="GO:0020037">
    <property type="term" value="F:heme binding"/>
    <property type="evidence" value="ECO:0007669"/>
    <property type="project" value="InterPro"/>
</dbReference>
<name>A0AAV5AIF3_9AGAM</name>
<gene>
    <name evidence="8" type="ORF">Clacol_008663</name>
</gene>
<dbReference type="Gene3D" id="1.10.630.10">
    <property type="entry name" value="Cytochrome P450"/>
    <property type="match status" value="1"/>
</dbReference>
<dbReference type="GO" id="GO:0004497">
    <property type="term" value="F:monooxygenase activity"/>
    <property type="evidence" value="ECO:0007669"/>
    <property type="project" value="InterPro"/>
</dbReference>
<evidence type="ECO:0000256" key="7">
    <source>
        <dbReference type="SAM" id="Phobius"/>
    </source>
</evidence>
<dbReference type="Proteomes" id="UP001050691">
    <property type="component" value="Unassembled WGS sequence"/>
</dbReference>
<keyword evidence="9" id="KW-1185">Reference proteome</keyword>
<evidence type="ECO:0000313" key="9">
    <source>
        <dbReference type="Proteomes" id="UP001050691"/>
    </source>
</evidence>
<dbReference type="InterPro" id="IPR001128">
    <property type="entry name" value="Cyt_P450"/>
</dbReference>
<evidence type="ECO:0000256" key="4">
    <source>
        <dbReference type="ARBA" id="ARBA00023002"/>
    </source>
</evidence>
<dbReference type="AlphaFoldDB" id="A0AAV5AIF3"/>
<protein>
    <recommendedName>
        <fullName evidence="10">Cytochrome P450</fullName>
    </recommendedName>
</protein>
<keyword evidence="3 6" id="KW-0479">Metal-binding</keyword>
<keyword evidence="6" id="KW-0349">Heme</keyword>
<evidence type="ECO:0000256" key="5">
    <source>
        <dbReference type="ARBA" id="ARBA00023004"/>
    </source>
</evidence>
<evidence type="ECO:0008006" key="10">
    <source>
        <dbReference type="Google" id="ProtNLM"/>
    </source>
</evidence>
<keyword evidence="4" id="KW-0560">Oxidoreductase</keyword>
<dbReference type="GO" id="GO:0016705">
    <property type="term" value="F:oxidoreductase activity, acting on paired donors, with incorporation or reduction of molecular oxygen"/>
    <property type="evidence" value="ECO:0007669"/>
    <property type="project" value="InterPro"/>
</dbReference>
<evidence type="ECO:0000313" key="8">
    <source>
        <dbReference type="EMBL" id="GJJ14399.1"/>
    </source>
</evidence>
<sequence length="402" mass="46079">MDSVYDYLRQHSLHIPLDIRPGFTTTVGLVLLVAYLAVRRARQRYASIPAIGGSGLLQSYLNGIRFLSDPGTMIEEGYKKVRSSNNINVALFLNQNIEFGEEGIFRIPTPINWLVTLSPDRHLHETRGPNGHLLSASAARYDELYHFRYHVPIIRGPLVKNTEWLEEIRNEISVTCEEMMPVSSEWKSIPLLPATRTIITRSLYRIMLSEPDLSKRPEYIPILREEIESVVAKHGWTKQALSSMEKLESFMMETLRFNSPDLLNSPRKALTDYVLDNGIRIPKGSFVTVVETSRHRDETVYPNAKEFDGLRFYNKNKEASKEGNQPRQFTTISSDLIIFGVGPQACPGRFFATNVLKILLGYVLLTYDIKQDLNDPFVFGYKGLHWVPDPTKRLLFRERTTE</sequence>
<reference evidence="8" key="1">
    <citation type="submission" date="2021-10" db="EMBL/GenBank/DDBJ databases">
        <title>De novo Genome Assembly of Clathrus columnatus (Basidiomycota, Fungi) Using Illumina and Nanopore Sequence Data.</title>
        <authorList>
            <person name="Ogiso-Tanaka E."/>
            <person name="Itagaki H."/>
            <person name="Hosoya T."/>
            <person name="Hosaka K."/>
        </authorList>
    </citation>
    <scope>NUCLEOTIDE SEQUENCE</scope>
    <source>
        <strain evidence="8">MO-923</strain>
    </source>
</reference>
<keyword evidence="7" id="KW-0472">Membrane</keyword>